<proteinExistence type="predicted"/>
<dbReference type="AlphaFoldDB" id="A0A7W4V069"/>
<keyword evidence="2" id="KW-1185">Reference proteome</keyword>
<reference evidence="1 2" key="1">
    <citation type="submission" date="2020-08" db="EMBL/GenBank/DDBJ databases">
        <title>Sequencing the genomes of 1000 actinobacteria strains.</title>
        <authorList>
            <person name="Klenk H.-P."/>
        </authorList>
    </citation>
    <scope>NUCLEOTIDE SEQUENCE [LARGE SCALE GENOMIC DNA]</scope>
    <source>
        <strain evidence="1 2">DSM 20146</strain>
    </source>
</reference>
<evidence type="ECO:0000313" key="1">
    <source>
        <dbReference type="EMBL" id="MBB2969499.1"/>
    </source>
</evidence>
<name>A0A7W4V069_LEIAQ</name>
<dbReference type="Proteomes" id="UP000538196">
    <property type="component" value="Unassembled WGS sequence"/>
</dbReference>
<accession>A0A7W4V069</accession>
<dbReference type="EMBL" id="JACHVP010000009">
    <property type="protein sequence ID" value="MBB2969499.1"/>
    <property type="molecule type" value="Genomic_DNA"/>
</dbReference>
<sequence>MAAMMLGDRRIRRQMQRLWRTPEAHETIPAAVYRELIEAATAASVQLQVLLRRRPADSDVELEALSDDIDTLIRIIKRHRPTR</sequence>
<comment type="caution">
    <text evidence="1">The sequence shown here is derived from an EMBL/GenBank/DDBJ whole genome shotgun (WGS) entry which is preliminary data.</text>
</comment>
<evidence type="ECO:0000313" key="2">
    <source>
        <dbReference type="Proteomes" id="UP000538196"/>
    </source>
</evidence>
<gene>
    <name evidence="1" type="ORF">FHX33_004284</name>
</gene>
<organism evidence="1 2">
    <name type="scientific">Leifsonia aquatica</name>
    <name type="common">Corynebacterium aquaticum</name>
    <dbReference type="NCBI Taxonomy" id="144185"/>
    <lineage>
        <taxon>Bacteria</taxon>
        <taxon>Bacillati</taxon>
        <taxon>Actinomycetota</taxon>
        <taxon>Actinomycetes</taxon>
        <taxon>Micrococcales</taxon>
        <taxon>Microbacteriaceae</taxon>
        <taxon>Leifsonia</taxon>
    </lineage>
</organism>
<protein>
    <submittedName>
        <fullName evidence="1">Uncharacterized protein</fullName>
    </submittedName>
</protein>